<dbReference type="InterPro" id="IPR023214">
    <property type="entry name" value="HAD_sf"/>
</dbReference>
<sequence length="272" mass="30461">MDYRMMVLDIDGTVNNSQKEVTPRTMEALWRLQESGVMVAVASGRPPMGVAPVADILRLDRYGSYILGFNGARIIDWRSKKCVYEKTLALHLPRKLLEDCASWGLGMLTYDETHVIAATRPDRYMDIEAKINRVPLTFPEDLDKLLQAPVNKCLLTGEPEDVAAAEEELAEKYRHEAEVFRSEPYFLEVTPKHVDKAYCLSRLLGILEIPREQVICVGDGYNDISMLQFAGVGVAMANAQPPVKAVADDVTRRDNDHDGVAEVVEKYFGISV</sequence>
<dbReference type="EMBL" id="DVHU01000034">
    <property type="protein sequence ID" value="HIR92566.1"/>
    <property type="molecule type" value="Genomic_DNA"/>
</dbReference>
<accession>A0A9D1EIQ9</accession>
<dbReference type="Pfam" id="PF08282">
    <property type="entry name" value="Hydrolase_3"/>
    <property type="match status" value="1"/>
</dbReference>
<evidence type="ECO:0000313" key="1">
    <source>
        <dbReference type="EMBL" id="HIR92566.1"/>
    </source>
</evidence>
<dbReference type="SFLD" id="SFLDG01144">
    <property type="entry name" value="C2.B.4:_PGP_Like"/>
    <property type="match status" value="1"/>
</dbReference>
<dbReference type="GO" id="GO:0016791">
    <property type="term" value="F:phosphatase activity"/>
    <property type="evidence" value="ECO:0007669"/>
    <property type="project" value="TreeGrafter"/>
</dbReference>
<gene>
    <name evidence="1" type="ORF">IAB98_03975</name>
</gene>
<dbReference type="InterPro" id="IPR006379">
    <property type="entry name" value="HAD-SF_hydro_IIB"/>
</dbReference>
<dbReference type="GO" id="GO:0005829">
    <property type="term" value="C:cytosol"/>
    <property type="evidence" value="ECO:0007669"/>
    <property type="project" value="TreeGrafter"/>
</dbReference>
<organism evidence="1 2">
    <name type="scientific">Candidatus Egerieimonas intestinavium</name>
    <dbReference type="NCBI Taxonomy" id="2840777"/>
    <lineage>
        <taxon>Bacteria</taxon>
        <taxon>Bacillati</taxon>
        <taxon>Bacillota</taxon>
        <taxon>Clostridia</taxon>
        <taxon>Lachnospirales</taxon>
        <taxon>Lachnospiraceae</taxon>
        <taxon>Lachnospiraceae incertae sedis</taxon>
        <taxon>Candidatus Egerieimonas</taxon>
    </lineage>
</organism>
<dbReference type="Gene3D" id="3.30.1240.10">
    <property type="match status" value="1"/>
</dbReference>
<dbReference type="NCBIfam" id="TIGR00099">
    <property type="entry name" value="Cof-subfamily"/>
    <property type="match status" value="1"/>
</dbReference>
<evidence type="ECO:0000313" key="2">
    <source>
        <dbReference type="Proteomes" id="UP000886841"/>
    </source>
</evidence>
<dbReference type="AlphaFoldDB" id="A0A9D1EIQ9"/>
<dbReference type="Gene3D" id="3.40.50.1000">
    <property type="entry name" value="HAD superfamily/HAD-like"/>
    <property type="match status" value="1"/>
</dbReference>
<dbReference type="PROSITE" id="PS01229">
    <property type="entry name" value="COF_2"/>
    <property type="match status" value="1"/>
</dbReference>
<reference evidence="1" key="2">
    <citation type="journal article" date="2021" name="PeerJ">
        <title>Extensive microbial diversity within the chicken gut microbiome revealed by metagenomics and culture.</title>
        <authorList>
            <person name="Gilroy R."/>
            <person name="Ravi A."/>
            <person name="Getino M."/>
            <person name="Pursley I."/>
            <person name="Horton D.L."/>
            <person name="Alikhan N.F."/>
            <person name="Baker D."/>
            <person name="Gharbi K."/>
            <person name="Hall N."/>
            <person name="Watson M."/>
            <person name="Adriaenssens E.M."/>
            <person name="Foster-Nyarko E."/>
            <person name="Jarju S."/>
            <person name="Secka A."/>
            <person name="Antonio M."/>
            <person name="Oren A."/>
            <person name="Chaudhuri R.R."/>
            <person name="La Ragione R."/>
            <person name="Hildebrand F."/>
            <person name="Pallen M.J."/>
        </authorList>
    </citation>
    <scope>NUCLEOTIDE SEQUENCE</scope>
    <source>
        <strain evidence="1">ChiSxjej1B13-7041</strain>
    </source>
</reference>
<proteinExistence type="predicted"/>
<dbReference type="InterPro" id="IPR000150">
    <property type="entry name" value="Cof"/>
</dbReference>
<dbReference type="SFLD" id="SFLDS00003">
    <property type="entry name" value="Haloacid_Dehalogenase"/>
    <property type="match status" value="1"/>
</dbReference>
<reference evidence="1" key="1">
    <citation type="submission" date="2020-10" db="EMBL/GenBank/DDBJ databases">
        <authorList>
            <person name="Gilroy R."/>
        </authorList>
    </citation>
    <scope>NUCLEOTIDE SEQUENCE</scope>
    <source>
        <strain evidence="1">ChiSxjej1B13-7041</strain>
    </source>
</reference>
<dbReference type="CDD" id="cd07516">
    <property type="entry name" value="HAD_Pase"/>
    <property type="match status" value="1"/>
</dbReference>
<protein>
    <submittedName>
        <fullName evidence="1">HAD family phosphatase</fullName>
    </submittedName>
</protein>
<dbReference type="NCBIfam" id="TIGR01484">
    <property type="entry name" value="HAD-SF-IIB"/>
    <property type="match status" value="1"/>
</dbReference>
<name>A0A9D1EIQ9_9FIRM</name>
<comment type="caution">
    <text evidence="1">The sequence shown here is derived from an EMBL/GenBank/DDBJ whole genome shotgun (WGS) entry which is preliminary data.</text>
</comment>
<dbReference type="SUPFAM" id="SSF56784">
    <property type="entry name" value="HAD-like"/>
    <property type="match status" value="1"/>
</dbReference>
<dbReference type="PANTHER" id="PTHR10000:SF8">
    <property type="entry name" value="HAD SUPERFAMILY HYDROLASE-LIKE, TYPE 3"/>
    <property type="match status" value="1"/>
</dbReference>
<dbReference type="InterPro" id="IPR036412">
    <property type="entry name" value="HAD-like_sf"/>
</dbReference>
<dbReference type="PANTHER" id="PTHR10000">
    <property type="entry name" value="PHOSPHOSERINE PHOSPHATASE"/>
    <property type="match status" value="1"/>
</dbReference>
<dbReference type="GO" id="GO:0000287">
    <property type="term" value="F:magnesium ion binding"/>
    <property type="evidence" value="ECO:0007669"/>
    <property type="project" value="TreeGrafter"/>
</dbReference>
<dbReference type="Proteomes" id="UP000886841">
    <property type="component" value="Unassembled WGS sequence"/>
</dbReference>
<dbReference type="SFLD" id="SFLDG01140">
    <property type="entry name" value="C2.B:_Phosphomannomutase_and_P"/>
    <property type="match status" value="1"/>
</dbReference>